<name>A0A4Z0Q6D6_9BACT</name>
<dbReference type="EMBL" id="SRLC01000001">
    <property type="protein sequence ID" value="TGE24979.1"/>
    <property type="molecule type" value="Genomic_DNA"/>
</dbReference>
<protein>
    <recommendedName>
        <fullName evidence="4">DUF3300 domain-containing protein</fullName>
    </recommendedName>
</protein>
<accession>A0A4Z0Q6D6</accession>
<evidence type="ECO:0008006" key="4">
    <source>
        <dbReference type="Google" id="ProtNLM"/>
    </source>
</evidence>
<organism evidence="2 3">
    <name type="scientific">Hymenobacter aquaticus</name>
    <dbReference type="NCBI Taxonomy" id="1867101"/>
    <lineage>
        <taxon>Bacteria</taxon>
        <taxon>Pseudomonadati</taxon>
        <taxon>Bacteroidota</taxon>
        <taxon>Cytophagia</taxon>
        <taxon>Cytophagales</taxon>
        <taxon>Hymenobacteraceae</taxon>
        <taxon>Hymenobacter</taxon>
    </lineage>
</organism>
<dbReference type="RefSeq" id="WP_135462558.1">
    <property type="nucleotide sequence ID" value="NZ_SRLC01000001.1"/>
</dbReference>
<feature type="chain" id="PRO_5021285857" description="DUF3300 domain-containing protein" evidence="1">
    <location>
        <begin position="27"/>
        <end position="141"/>
    </location>
</feature>
<reference evidence="2 3" key="1">
    <citation type="submission" date="2019-04" db="EMBL/GenBank/DDBJ databases">
        <authorList>
            <person name="Feng G."/>
            <person name="Zhang J."/>
            <person name="Zhu H."/>
        </authorList>
    </citation>
    <scope>NUCLEOTIDE SEQUENCE [LARGE SCALE GENOMIC DNA]</scope>
    <source>
        <strain evidence="2 3">JCM 31653</strain>
    </source>
</reference>
<evidence type="ECO:0000313" key="2">
    <source>
        <dbReference type="EMBL" id="TGE24979.1"/>
    </source>
</evidence>
<keyword evidence="3" id="KW-1185">Reference proteome</keyword>
<keyword evidence="1" id="KW-0732">Signal</keyword>
<proteinExistence type="predicted"/>
<evidence type="ECO:0000256" key="1">
    <source>
        <dbReference type="SAM" id="SignalP"/>
    </source>
</evidence>
<sequence>MKTLSFVRVVLSLVLLLLLQVLSAQAQMLERELAEPRVRPTASALAQPEASLAPEQRRDQLVRTLANTLQLQPHQTLLLRQALTDDLNLAPFPDLYSPELVQIPYPEQLRLLLSATQLNRLREWELTAPEARQLSFIALER</sequence>
<comment type="caution">
    <text evidence="2">The sequence shown here is derived from an EMBL/GenBank/DDBJ whole genome shotgun (WGS) entry which is preliminary data.</text>
</comment>
<feature type="signal peptide" evidence="1">
    <location>
        <begin position="1"/>
        <end position="26"/>
    </location>
</feature>
<dbReference type="Proteomes" id="UP000297549">
    <property type="component" value="Unassembled WGS sequence"/>
</dbReference>
<dbReference type="AlphaFoldDB" id="A0A4Z0Q6D6"/>
<evidence type="ECO:0000313" key="3">
    <source>
        <dbReference type="Proteomes" id="UP000297549"/>
    </source>
</evidence>
<gene>
    <name evidence="2" type="ORF">E5K00_07195</name>
</gene>